<dbReference type="InterPro" id="IPR037027">
    <property type="entry name" value="YqgF/RNaseH-like_dom_sf"/>
</dbReference>
<dbReference type="FunFam" id="3.30.420.140:FF:000001">
    <property type="entry name" value="RNA-binding transcriptional accessory protein"/>
    <property type="match status" value="1"/>
</dbReference>
<dbReference type="InterPro" id="IPR055179">
    <property type="entry name" value="Tex-like_central_region"/>
</dbReference>
<organism evidence="2">
    <name type="scientific">hydrothermal vent metagenome</name>
    <dbReference type="NCBI Taxonomy" id="652676"/>
    <lineage>
        <taxon>unclassified sequences</taxon>
        <taxon>metagenomes</taxon>
        <taxon>ecological metagenomes</taxon>
    </lineage>
</organism>
<dbReference type="FunFam" id="2.40.50.140:FF:000051">
    <property type="entry name" value="RNA-binding transcriptional accessory protein"/>
    <property type="match status" value="1"/>
</dbReference>
<sequence>MSKTSEIDYSKIAKHAQCSKEQVAQVVVLLDEGNTVPFITRYRKERTGNLDENAIRLIQSDLLAARQLAERTQTILRVIETQGKLTPALVKAIENAGSLKMLEDLYLPYKPKRRTRATIAREQGLEPFAKLIWNDDSTITSLEAYAEKYLDTEKDLPDAEAVLKGVSDIIAEQISEVAEVRQQMRMIAKHTGKLIVKPTKKGKEEGQEFRDYFEYSEAISKIPPHRVMALNRGEKSTHLRIKFEWDADWANRETVKLLNINQRPAPFINFWKETSTDAISRLVLPSLERELRRELTEKAEKHAVDVFATNLRSLLLQPPLQGKKVLAIDPGFRSGCKVALLDETGHCLLHDVVYATGSEEKKGAAGKKLADILNEHHCSIVAIGNGTACRETEEIVAEMITEHLPDARYLIVNEAGASIYSASPIAGEEFPDLDATVRGTISIGRRLQDPLSELVKIDPQHIGVGMYQHDVNAKHLKESLDQVVESCVNFVGVNLNTASVALLRHVSGLNQLIARRIVEWRDTNGRFTNRQQLHDVAGIGEATFTQAVGFLKIKNGDEPFDGTWIHPESYKTAHCLLERLSLTPDQLTAHQSEPQQLQKKISELNIDKIAQESKIGRPTLEDILEAIIKPGRDPRGDLSGPVFKQGVLKLNDLAVGMELTGTVLNVVDFGLFVDIGLKDSGLVHISRMADKFISNPHDLVSVGDVVTVWVIEVDSERKRVSLTMLDPAKTPV</sequence>
<dbReference type="InterPro" id="IPR012337">
    <property type="entry name" value="RNaseH-like_sf"/>
</dbReference>
<dbReference type="FunFam" id="1.10.10.650:FF:000001">
    <property type="entry name" value="S1 RNA-binding domain 1"/>
    <property type="match status" value="1"/>
</dbReference>
<dbReference type="Gene3D" id="1.10.3500.10">
    <property type="entry name" value="Tex N-terminal region-like"/>
    <property type="match status" value="1"/>
</dbReference>
<dbReference type="Gene3D" id="3.30.420.140">
    <property type="entry name" value="YqgF/RNase H-like domain"/>
    <property type="match status" value="1"/>
</dbReference>
<dbReference type="GO" id="GO:0006139">
    <property type="term" value="P:nucleobase-containing compound metabolic process"/>
    <property type="evidence" value="ECO:0007669"/>
    <property type="project" value="InterPro"/>
</dbReference>
<dbReference type="InterPro" id="IPR050437">
    <property type="entry name" value="Ribos_protein_bS1-like"/>
</dbReference>
<dbReference type="SUPFAM" id="SSF53098">
    <property type="entry name" value="Ribonuclease H-like"/>
    <property type="match status" value="1"/>
</dbReference>
<dbReference type="EMBL" id="UOGL01000273">
    <property type="protein sequence ID" value="VAX38896.1"/>
    <property type="molecule type" value="Genomic_DNA"/>
</dbReference>
<dbReference type="Pfam" id="PF12836">
    <property type="entry name" value="HHH_3"/>
    <property type="match status" value="1"/>
</dbReference>
<dbReference type="InterPro" id="IPR023323">
    <property type="entry name" value="Tex-like_dom_sf"/>
</dbReference>
<evidence type="ECO:0000313" key="2">
    <source>
        <dbReference type="EMBL" id="VAX38896.1"/>
    </source>
</evidence>
<evidence type="ECO:0000259" key="1">
    <source>
        <dbReference type="PROSITE" id="PS50126"/>
    </source>
</evidence>
<dbReference type="InterPro" id="IPR018974">
    <property type="entry name" value="Tex-like_N"/>
</dbReference>
<dbReference type="Pfam" id="PF09371">
    <property type="entry name" value="Tex_N"/>
    <property type="match status" value="1"/>
</dbReference>
<dbReference type="PROSITE" id="PS50126">
    <property type="entry name" value="S1"/>
    <property type="match status" value="1"/>
</dbReference>
<dbReference type="PANTHER" id="PTHR10724:SF10">
    <property type="entry name" value="S1 RNA-BINDING DOMAIN-CONTAINING PROTEIN 1"/>
    <property type="match status" value="1"/>
</dbReference>
<dbReference type="Gene3D" id="1.10.10.650">
    <property type="entry name" value="RuvA domain 2-like"/>
    <property type="match status" value="1"/>
</dbReference>
<dbReference type="InterPro" id="IPR041692">
    <property type="entry name" value="HHH_9"/>
</dbReference>
<dbReference type="InterPro" id="IPR003029">
    <property type="entry name" value="S1_domain"/>
</dbReference>
<dbReference type="GO" id="GO:0005737">
    <property type="term" value="C:cytoplasm"/>
    <property type="evidence" value="ECO:0007669"/>
    <property type="project" value="UniProtKB-ARBA"/>
</dbReference>
<accession>A0A3B1D7M7</accession>
<dbReference type="Gene3D" id="1.10.150.310">
    <property type="entry name" value="Tex RuvX-like domain-like"/>
    <property type="match status" value="1"/>
</dbReference>
<protein>
    <submittedName>
        <fullName evidence="2">Transcription accessory protein (S1 RNA-binding domain)</fullName>
    </submittedName>
</protein>
<dbReference type="InterPro" id="IPR032639">
    <property type="entry name" value="Tex_YqgF"/>
</dbReference>
<dbReference type="GO" id="GO:0003729">
    <property type="term" value="F:mRNA binding"/>
    <property type="evidence" value="ECO:0007669"/>
    <property type="project" value="UniProtKB-ARBA"/>
</dbReference>
<gene>
    <name evidence="2" type="ORF">MNBD_PLANCTO02-2367</name>
</gene>
<dbReference type="InterPro" id="IPR006641">
    <property type="entry name" value="YqgF/RNaseH-like_dom"/>
</dbReference>
<dbReference type="SUPFAM" id="SSF158832">
    <property type="entry name" value="Tex N-terminal region-like"/>
    <property type="match status" value="1"/>
</dbReference>
<dbReference type="SMART" id="SM00316">
    <property type="entry name" value="S1"/>
    <property type="match status" value="1"/>
</dbReference>
<dbReference type="CDD" id="cd05685">
    <property type="entry name" value="S1_Tex"/>
    <property type="match status" value="1"/>
</dbReference>
<dbReference type="GO" id="GO:0003735">
    <property type="term" value="F:structural constituent of ribosome"/>
    <property type="evidence" value="ECO:0007669"/>
    <property type="project" value="TreeGrafter"/>
</dbReference>
<dbReference type="PANTHER" id="PTHR10724">
    <property type="entry name" value="30S RIBOSOMAL PROTEIN S1"/>
    <property type="match status" value="1"/>
</dbReference>
<dbReference type="Gene3D" id="2.40.50.140">
    <property type="entry name" value="Nucleic acid-binding proteins"/>
    <property type="match status" value="1"/>
</dbReference>
<dbReference type="Pfam" id="PF00575">
    <property type="entry name" value="S1"/>
    <property type="match status" value="1"/>
</dbReference>
<dbReference type="Pfam" id="PF22706">
    <property type="entry name" value="Tex_central_region"/>
    <property type="match status" value="1"/>
</dbReference>
<dbReference type="InterPro" id="IPR010994">
    <property type="entry name" value="RuvA_2-like"/>
</dbReference>
<dbReference type="AlphaFoldDB" id="A0A3B1D7M7"/>
<dbReference type="SUPFAM" id="SSF50249">
    <property type="entry name" value="Nucleic acid-binding proteins"/>
    <property type="match status" value="1"/>
</dbReference>
<dbReference type="SUPFAM" id="SSF47781">
    <property type="entry name" value="RuvA domain 2-like"/>
    <property type="match status" value="2"/>
</dbReference>
<proteinExistence type="predicted"/>
<dbReference type="InterPro" id="IPR023319">
    <property type="entry name" value="Tex-like_HTH_dom_sf"/>
</dbReference>
<dbReference type="SMART" id="SM00732">
    <property type="entry name" value="YqgFc"/>
    <property type="match status" value="1"/>
</dbReference>
<dbReference type="FunFam" id="1.10.150.310:FF:000001">
    <property type="entry name" value="RNA-binding transcriptional accessory protein"/>
    <property type="match status" value="1"/>
</dbReference>
<feature type="domain" description="S1 motif" evidence="1">
    <location>
        <begin position="656"/>
        <end position="725"/>
    </location>
</feature>
<dbReference type="InterPro" id="IPR012340">
    <property type="entry name" value="NA-bd_OB-fold"/>
</dbReference>
<dbReference type="Pfam" id="PF16921">
    <property type="entry name" value="Tex_YqgF"/>
    <property type="match status" value="1"/>
</dbReference>
<reference evidence="2" key="1">
    <citation type="submission" date="2018-06" db="EMBL/GenBank/DDBJ databases">
        <authorList>
            <person name="Zhirakovskaya E."/>
        </authorList>
    </citation>
    <scope>NUCLEOTIDE SEQUENCE</scope>
</reference>
<dbReference type="Pfam" id="PF17674">
    <property type="entry name" value="HHH_9"/>
    <property type="match status" value="1"/>
</dbReference>
<dbReference type="GO" id="GO:0006412">
    <property type="term" value="P:translation"/>
    <property type="evidence" value="ECO:0007669"/>
    <property type="project" value="TreeGrafter"/>
</dbReference>
<dbReference type="InterPro" id="IPR044146">
    <property type="entry name" value="S1_Tex"/>
</dbReference>
<name>A0A3B1D7M7_9ZZZZ</name>